<proteinExistence type="predicted"/>
<protein>
    <submittedName>
        <fullName evidence="1">Uncharacterized protein</fullName>
    </submittedName>
</protein>
<sequence length="203" mass="22514">MTRAYFFATAGSTCNALRSPSSFFSNAKSSSSLDAATLLDSTCHQNAAQFVLLMSRKALVSVYSTILANERVSWVLETSVTLETLPPCALSRCLLKTTVLLTCVKAHHVFQCFLHFPSLYDTHYNGIFEDVDPIFSRRIMRIKRFLSSRENVVLVIKTSHSDKSASGKRSARGATPFPVAALSNPSTPRYDEWPCQHACPNIE</sequence>
<evidence type="ECO:0000313" key="2">
    <source>
        <dbReference type="Proteomes" id="UP001163321"/>
    </source>
</evidence>
<evidence type="ECO:0000313" key="1">
    <source>
        <dbReference type="EMBL" id="KAI9921947.1"/>
    </source>
</evidence>
<accession>A0ACC0WTK5</accession>
<name>A0ACC0WTK5_9STRA</name>
<gene>
    <name evidence="1" type="ORF">PsorP6_000715</name>
</gene>
<dbReference type="EMBL" id="CM047580">
    <property type="protein sequence ID" value="KAI9921947.1"/>
    <property type="molecule type" value="Genomic_DNA"/>
</dbReference>
<dbReference type="Proteomes" id="UP001163321">
    <property type="component" value="Chromosome 1"/>
</dbReference>
<reference evidence="1 2" key="1">
    <citation type="journal article" date="2022" name="bioRxiv">
        <title>The genome of the oomycete Peronosclerospora sorghi, a cosmopolitan pathogen of maize and sorghum, is inflated with dispersed pseudogenes.</title>
        <authorList>
            <person name="Fletcher K."/>
            <person name="Martin F."/>
            <person name="Isakeit T."/>
            <person name="Cavanaugh K."/>
            <person name="Magill C."/>
            <person name="Michelmore R."/>
        </authorList>
    </citation>
    <scope>NUCLEOTIDE SEQUENCE [LARGE SCALE GENOMIC DNA]</scope>
    <source>
        <strain evidence="1">P6</strain>
    </source>
</reference>
<keyword evidence="2" id="KW-1185">Reference proteome</keyword>
<organism evidence="1 2">
    <name type="scientific">Peronosclerospora sorghi</name>
    <dbReference type="NCBI Taxonomy" id="230839"/>
    <lineage>
        <taxon>Eukaryota</taxon>
        <taxon>Sar</taxon>
        <taxon>Stramenopiles</taxon>
        <taxon>Oomycota</taxon>
        <taxon>Peronosporomycetes</taxon>
        <taxon>Peronosporales</taxon>
        <taxon>Peronosporaceae</taxon>
        <taxon>Peronosclerospora</taxon>
    </lineage>
</organism>
<comment type="caution">
    <text evidence="1">The sequence shown here is derived from an EMBL/GenBank/DDBJ whole genome shotgun (WGS) entry which is preliminary data.</text>
</comment>